<comment type="caution">
    <text evidence="3">The sequence shown here is derived from an EMBL/GenBank/DDBJ whole genome shotgun (WGS) entry which is preliminary data.</text>
</comment>
<keyword evidence="3" id="KW-0540">Nuclease</keyword>
<keyword evidence="3" id="KW-0255">Endonuclease</keyword>
<evidence type="ECO:0000256" key="1">
    <source>
        <dbReference type="SAM" id="MobiDB-lite"/>
    </source>
</evidence>
<dbReference type="InterPro" id="IPR011335">
    <property type="entry name" value="Restrct_endonuc-II-like"/>
</dbReference>
<dbReference type="EMBL" id="JABWMH010000001">
    <property type="protein sequence ID" value="NVD27109.1"/>
    <property type="molecule type" value="Genomic_DNA"/>
</dbReference>
<dbReference type="PANTHER" id="PTHR38590:SF1">
    <property type="entry name" value="BLL0828 PROTEIN"/>
    <property type="match status" value="1"/>
</dbReference>
<keyword evidence="4" id="KW-1185">Reference proteome</keyword>
<name>A0ABX2N0A6_9SPHN</name>
<dbReference type="GO" id="GO:0004519">
    <property type="term" value="F:endonuclease activity"/>
    <property type="evidence" value="ECO:0007669"/>
    <property type="project" value="UniProtKB-KW"/>
</dbReference>
<dbReference type="Proteomes" id="UP000652427">
    <property type="component" value="Unassembled WGS sequence"/>
</dbReference>
<feature type="compositionally biased region" description="Polar residues" evidence="1">
    <location>
        <begin position="108"/>
        <end position="117"/>
    </location>
</feature>
<accession>A0ABX2N0A6</accession>
<dbReference type="InterPro" id="IPR047216">
    <property type="entry name" value="Endonuclease_DUF559_bact"/>
</dbReference>
<gene>
    <name evidence="3" type="ORF">HUO14_04190</name>
</gene>
<sequence>MRRNPTEPEKRLWRHLSASQLAGHKFRRQAVIEYFIADFFCPHKMLIVEVDGDTHDIDSDCKRDDRLRKKGYRTVRYSNLDVMGNMDGVLADLLKKLEETPDRWAGSQAGTTPNPVSGETAPGRFRSVRGTDRPETSEEEGLK</sequence>
<feature type="region of interest" description="Disordered" evidence="1">
    <location>
        <begin position="101"/>
        <end position="143"/>
    </location>
</feature>
<dbReference type="CDD" id="cd01038">
    <property type="entry name" value="Endonuclease_DUF559"/>
    <property type="match status" value="1"/>
</dbReference>
<keyword evidence="3" id="KW-0378">Hydrolase</keyword>
<organism evidence="3 4">
    <name type="scientific">Parasphingorhabdus flavimaris</name>
    <dbReference type="NCBI Taxonomy" id="266812"/>
    <lineage>
        <taxon>Bacteria</taxon>
        <taxon>Pseudomonadati</taxon>
        <taxon>Pseudomonadota</taxon>
        <taxon>Alphaproteobacteria</taxon>
        <taxon>Sphingomonadales</taxon>
        <taxon>Sphingomonadaceae</taxon>
        <taxon>Parasphingorhabdus</taxon>
    </lineage>
</organism>
<protein>
    <submittedName>
        <fullName evidence="3">Endonuclease domain-containing protein</fullName>
    </submittedName>
</protein>
<dbReference type="Gene3D" id="3.40.960.10">
    <property type="entry name" value="VSR Endonuclease"/>
    <property type="match status" value="1"/>
</dbReference>
<dbReference type="Pfam" id="PF04480">
    <property type="entry name" value="DUF559"/>
    <property type="match status" value="1"/>
</dbReference>
<dbReference type="PANTHER" id="PTHR38590">
    <property type="entry name" value="BLL0828 PROTEIN"/>
    <property type="match status" value="1"/>
</dbReference>
<evidence type="ECO:0000259" key="2">
    <source>
        <dbReference type="Pfam" id="PF04480"/>
    </source>
</evidence>
<evidence type="ECO:0000313" key="3">
    <source>
        <dbReference type="EMBL" id="NVD27109.1"/>
    </source>
</evidence>
<proteinExistence type="predicted"/>
<reference evidence="3 4" key="1">
    <citation type="submission" date="2020-06" db="EMBL/GenBank/DDBJ databases">
        <authorList>
            <person name="Kim S.-J."/>
            <person name="Park S.-J."/>
        </authorList>
    </citation>
    <scope>NUCLEOTIDE SEQUENCE [LARGE SCALE GENOMIC DNA]</scope>
    <source>
        <strain evidence="3 4">SW-151</strain>
    </source>
</reference>
<dbReference type="SUPFAM" id="SSF52980">
    <property type="entry name" value="Restriction endonuclease-like"/>
    <property type="match status" value="1"/>
</dbReference>
<evidence type="ECO:0000313" key="4">
    <source>
        <dbReference type="Proteomes" id="UP000652427"/>
    </source>
</evidence>
<feature type="domain" description="DUF559" evidence="2">
    <location>
        <begin position="1"/>
        <end position="98"/>
    </location>
</feature>
<feature type="compositionally biased region" description="Basic and acidic residues" evidence="1">
    <location>
        <begin position="129"/>
        <end position="143"/>
    </location>
</feature>
<dbReference type="InterPro" id="IPR007569">
    <property type="entry name" value="DUF559"/>
</dbReference>